<dbReference type="EMBL" id="VVZA01000038">
    <property type="protein sequence ID" value="KAA5401224.1"/>
    <property type="molecule type" value="Genomic_DNA"/>
</dbReference>
<dbReference type="EMBL" id="CP046176">
    <property type="protein sequence ID" value="QJR77454.1"/>
    <property type="molecule type" value="Genomic_DNA"/>
</dbReference>
<evidence type="ECO:0000313" key="10">
    <source>
        <dbReference type="Proteomes" id="UP000294527"/>
    </source>
</evidence>
<dbReference type="EMBL" id="SLTU01000001">
    <property type="protein sequence ID" value="TDA75111.1"/>
    <property type="molecule type" value="Genomic_DNA"/>
</dbReference>
<accession>A0A0K2HPG0</accession>
<evidence type="ECO:0000313" key="15">
    <source>
        <dbReference type="Proteomes" id="UP000500949"/>
    </source>
</evidence>
<evidence type="ECO:0000313" key="7">
    <source>
        <dbReference type="EMBL" id="TDA75111.1"/>
    </source>
</evidence>
<dbReference type="GeneID" id="93447841"/>
<evidence type="ECO:0000313" key="14">
    <source>
        <dbReference type="Proteomes" id="UP000481700"/>
    </source>
</evidence>
<reference evidence="4" key="5">
    <citation type="submission" date="2021-06" db="EMBL/GenBank/DDBJ databases">
        <title>Collection of gut derived symbiotic bacterial strains cultured from healthy donors.</title>
        <authorList>
            <person name="Lin H."/>
            <person name="Littmann E."/>
            <person name="Pamer E.G."/>
        </authorList>
    </citation>
    <scope>NUCLEOTIDE SEQUENCE</scope>
    <source>
        <strain evidence="4">MSK.5.10</strain>
    </source>
</reference>
<dbReference type="EMBL" id="JAHOAX010000031">
    <property type="protein sequence ID" value="MBV3125550.1"/>
    <property type="molecule type" value="Genomic_DNA"/>
</dbReference>
<evidence type="ECO:0000313" key="13">
    <source>
        <dbReference type="Proteomes" id="UP000481616"/>
    </source>
</evidence>
<reference evidence="6 9" key="1">
    <citation type="submission" date="2018-08" db="EMBL/GenBank/DDBJ databases">
        <title>A genome reference for cultivated species of the human gut microbiota.</title>
        <authorList>
            <person name="Zou Y."/>
            <person name="Xue W."/>
            <person name="Luo G."/>
        </authorList>
    </citation>
    <scope>NUCLEOTIDE SEQUENCE [LARGE SCALE GENOMIC DNA]</scope>
    <source>
        <strain evidence="6 9">AF14-1AC</strain>
    </source>
</reference>
<evidence type="ECO:0000313" key="3">
    <source>
        <dbReference type="EMBL" id="KAA5401224.1"/>
    </source>
</evidence>
<dbReference type="EMBL" id="SLTX01000001">
    <property type="protein sequence ID" value="TDB08196.1"/>
    <property type="molecule type" value="Genomic_DNA"/>
</dbReference>
<dbReference type="EMBL" id="QRZL01000001">
    <property type="protein sequence ID" value="RGV81148.1"/>
    <property type="molecule type" value="Genomic_DNA"/>
</dbReference>
<evidence type="ECO:0000313" key="2">
    <source>
        <dbReference type="EMBL" id="KAA5391951.1"/>
    </source>
</evidence>
<evidence type="ECO:0000313" key="6">
    <source>
        <dbReference type="EMBL" id="RGV81148.1"/>
    </source>
</evidence>
<dbReference type="Proteomes" id="UP000294834">
    <property type="component" value="Unassembled WGS sequence"/>
</dbReference>
<proteinExistence type="predicted"/>
<dbReference type="Proteomes" id="UP000294527">
    <property type="component" value="Unassembled WGS sequence"/>
</dbReference>
<dbReference type="Proteomes" id="UP000500949">
    <property type="component" value="Chromosome"/>
</dbReference>
<dbReference type="EMBL" id="VVZV01000033">
    <property type="protein sequence ID" value="KAA5315019.1"/>
    <property type="molecule type" value="Genomic_DNA"/>
</dbReference>
<dbReference type="EMBL" id="VVYY01000037">
    <property type="protein sequence ID" value="KAA5391951.1"/>
    <property type="molecule type" value="Genomic_DNA"/>
</dbReference>
<dbReference type="RefSeq" id="WP_007832708.1">
    <property type="nucleotide sequence ID" value="NZ_CAXSRD010000013.1"/>
</dbReference>
<sequence length="78" mass="9340">MQSLFKQLKIEKVYELLFPEKKKGLAVIWLYERMKNGEFKHGIFKEKDIHHAFEAVSLIKGEPVRLQWVTYTAYILEL</sequence>
<evidence type="ECO:0000313" key="4">
    <source>
        <dbReference type="EMBL" id="MBV3125550.1"/>
    </source>
</evidence>
<protein>
    <submittedName>
        <fullName evidence="7">Uncharacterized protein</fullName>
    </submittedName>
</protein>
<evidence type="ECO:0000313" key="12">
    <source>
        <dbReference type="Proteomes" id="UP000441162"/>
    </source>
</evidence>
<dbReference type="Proteomes" id="UP000283678">
    <property type="component" value="Unassembled WGS sequence"/>
</dbReference>
<name>A0A0K2HPG0_9BACT</name>
<organism evidence="7 10">
    <name type="scientific">Phocaeicola dorei</name>
    <dbReference type="NCBI Taxonomy" id="357276"/>
    <lineage>
        <taxon>Bacteria</taxon>
        <taxon>Pseudomonadati</taxon>
        <taxon>Bacteroidota</taxon>
        <taxon>Bacteroidia</taxon>
        <taxon>Bacteroidales</taxon>
        <taxon>Bacteroidaceae</taxon>
        <taxon>Phocaeicola</taxon>
    </lineage>
</organism>
<reference evidence="12 13" key="2">
    <citation type="journal article" date="2019" name="Nat. Med.">
        <title>A library of human gut bacterial isolates paired with longitudinal multiomics data enables mechanistic microbiome research.</title>
        <authorList>
            <person name="Poyet M."/>
            <person name="Groussin M."/>
            <person name="Gibbons S.M."/>
            <person name="Avila-Pacheco J."/>
            <person name="Jiang X."/>
            <person name="Kearney S.M."/>
            <person name="Perrotta A.R."/>
            <person name="Berdy B."/>
            <person name="Zhao S."/>
            <person name="Lieberman T.D."/>
            <person name="Swanson P.K."/>
            <person name="Smith M."/>
            <person name="Roesemann S."/>
            <person name="Alexander J.E."/>
            <person name="Rich S.A."/>
            <person name="Livny J."/>
            <person name="Vlamakis H."/>
            <person name="Clish C."/>
            <person name="Bullock K."/>
            <person name="Deik A."/>
            <person name="Scott J."/>
            <person name="Pierce K.A."/>
            <person name="Xavier R.J."/>
            <person name="Alm E.J."/>
        </authorList>
    </citation>
    <scope>NUCLEOTIDE SEQUENCE [LARGE SCALE GENOMIC DNA]</scope>
    <source>
        <strain evidence="2 13">BIOML-A1</strain>
        <strain evidence="1 14">BIOML-A25</strain>
        <strain evidence="3 12">BIOML-A4</strain>
    </source>
</reference>
<dbReference type="AlphaFoldDB" id="A0A0K2HPG0"/>
<gene>
    <name evidence="6" type="ORF">DWW04_00100</name>
    <name evidence="7" type="ORF">E1I98_01185</name>
    <name evidence="8" type="ORF">E1J06_12820</name>
    <name evidence="3" type="ORF">F2Y51_22825</name>
    <name evidence="2" type="ORF">F2Y58_23175</name>
    <name evidence="1" type="ORF">F2Z07_20505</name>
    <name evidence="5" type="ORF">GKD17_14280</name>
    <name evidence="4" type="ORF">KSU80_20590</name>
</gene>
<dbReference type="KEGG" id="bdh:GV66_20005"/>
<evidence type="ECO:0000313" key="8">
    <source>
        <dbReference type="EMBL" id="TDB08196.1"/>
    </source>
</evidence>
<evidence type="ECO:0000313" key="9">
    <source>
        <dbReference type="Proteomes" id="UP000283678"/>
    </source>
</evidence>
<reference evidence="5 15" key="4">
    <citation type="submission" date="2019-11" db="EMBL/GenBank/DDBJ databases">
        <title>Complete genome sequence of Bacteroides dorei DSM 17855.</title>
        <authorList>
            <person name="Russell J.T."/>
        </authorList>
    </citation>
    <scope>NUCLEOTIDE SEQUENCE [LARGE SCALE GENOMIC DNA]</scope>
    <source>
        <strain evidence="5 15">DSM 17855</strain>
    </source>
</reference>
<evidence type="ECO:0000313" key="11">
    <source>
        <dbReference type="Proteomes" id="UP000294834"/>
    </source>
</evidence>
<dbReference type="Proteomes" id="UP000441162">
    <property type="component" value="Unassembled WGS sequence"/>
</dbReference>
<evidence type="ECO:0000313" key="1">
    <source>
        <dbReference type="EMBL" id="KAA5315019.1"/>
    </source>
</evidence>
<dbReference type="Proteomes" id="UP000481700">
    <property type="component" value="Unassembled WGS sequence"/>
</dbReference>
<dbReference type="Proteomes" id="UP000777173">
    <property type="component" value="Unassembled WGS sequence"/>
</dbReference>
<reference evidence="10 11" key="3">
    <citation type="journal article" date="2019" name="Nat. Microbiol.">
        <title>Genomic variation and strain-specific functional adaptation in the human gut microbiome during early life.</title>
        <authorList>
            <person name="Vatanen T."/>
            <person name="Plichta D.R."/>
            <person name="Somani J."/>
            <person name="Munch P.C."/>
            <person name="Arthur T.D."/>
            <person name="Hall A.B."/>
            <person name="Rudolf S."/>
            <person name="Oakeley E.J."/>
            <person name="Ke X."/>
            <person name="Young R.A."/>
            <person name="Haiser H.J."/>
            <person name="Kolde R."/>
            <person name="Yassour M."/>
            <person name="Luopajarvi K."/>
            <person name="Siljander H."/>
            <person name="Virtanen S.M."/>
            <person name="Ilonen J."/>
            <person name="Uibo R."/>
            <person name="Tillmann V."/>
            <person name="Mokurov S."/>
            <person name="Dorshakova N."/>
            <person name="Porter J.A."/>
            <person name="McHardy A.C."/>
            <person name="Lahdesmaki H."/>
            <person name="Vlamakis H."/>
            <person name="Huttenhower C."/>
            <person name="Knip M."/>
            <person name="Xavier R.J."/>
        </authorList>
    </citation>
    <scope>NUCLEOTIDE SEQUENCE [LARGE SCALE GENOMIC DNA]</scope>
    <source>
        <strain evidence="7 10">RJX1047</strain>
        <strain evidence="8 11">RJX1052</strain>
    </source>
</reference>
<dbReference type="Proteomes" id="UP000481616">
    <property type="component" value="Unassembled WGS sequence"/>
</dbReference>
<evidence type="ECO:0000313" key="5">
    <source>
        <dbReference type="EMBL" id="QJR77454.1"/>
    </source>
</evidence>